<dbReference type="InterPro" id="IPR035979">
    <property type="entry name" value="RBD_domain_sf"/>
</dbReference>
<organism evidence="2">
    <name type="scientific">Indivirus ILV1</name>
    <dbReference type="NCBI Taxonomy" id="1977633"/>
    <lineage>
        <taxon>Viruses</taxon>
        <taxon>Varidnaviria</taxon>
        <taxon>Bamfordvirae</taxon>
        <taxon>Nucleocytoviricota</taxon>
        <taxon>Megaviricetes</taxon>
        <taxon>Imitervirales</taxon>
        <taxon>Mimiviridae</taxon>
        <taxon>Klosneuvirinae</taxon>
        <taxon>Indivirus</taxon>
    </lineage>
</organism>
<reference evidence="2" key="1">
    <citation type="journal article" date="2017" name="Science">
        <title>Giant viruses with an expanded complement of translation system components.</title>
        <authorList>
            <person name="Schulz F."/>
            <person name="Yutin N."/>
            <person name="Ivanova N.N."/>
            <person name="Ortega D.R."/>
            <person name="Lee T.K."/>
            <person name="Vierheilig J."/>
            <person name="Daims H."/>
            <person name="Horn M."/>
            <person name="Wagner M."/>
            <person name="Jensen G.J."/>
            <person name="Kyrpides N.C."/>
            <person name="Koonin E.V."/>
            <person name="Woyke T."/>
        </authorList>
    </citation>
    <scope>NUCLEOTIDE SEQUENCE</scope>
    <source>
        <strain evidence="2">ILV1</strain>
    </source>
</reference>
<dbReference type="InterPro" id="IPR012677">
    <property type="entry name" value="Nucleotide-bd_a/b_plait_sf"/>
</dbReference>
<dbReference type="Gene3D" id="3.30.70.330">
    <property type="match status" value="1"/>
</dbReference>
<gene>
    <name evidence="2" type="ORF">Indivirus_5_45</name>
</gene>
<evidence type="ECO:0000259" key="1">
    <source>
        <dbReference type="SMART" id="SM00360"/>
    </source>
</evidence>
<evidence type="ECO:0000313" key="2">
    <source>
        <dbReference type="EMBL" id="ARF09922.1"/>
    </source>
</evidence>
<dbReference type="EMBL" id="KY684089">
    <property type="protein sequence ID" value="ARF09922.1"/>
    <property type="molecule type" value="Genomic_DNA"/>
</dbReference>
<dbReference type="SMART" id="SM00360">
    <property type="entry name" value="RRM"/>
    <property type="match status" value="1"/>
</dbReference>
<proteinExistence type="predicted"/>
<accession>A0A1V0SDZ5</accession>
<dbReference type="GO" id="GO:0003723">
    <property type="term" value="F:RNA binding"/>
    <property type="evidence" value="ECO:0007669"/>
    <property type="project" value="InterPro"/>
</dbReference>
<dbReference type="SUPFAM" id="SSF54928">
    <property type="entry name" value="RNA-binding domain, RBD"/>
    <property type="match status" value="1"/>
</dbReference>
<sequence length="260" mass="29747">MNSDQDSSVPLDGFVSKLFDGLKSKLEDEFRKSIFADPNLRKKFEDELRNSIQKETVMEKSNDEPSFISLISTPAPSPAYYDRKGYSESELDDFLAREKVKSITNNYPNLDKPLSAKTSVHKKRSRYYEVDDPVSSKQYRSNNIIADFCGKRDCGCRYIPTSKSDSAINNRQLISQVKIYITGLPGNIDRSQIWRELGILCGKCRAFPIKTFVGDIRGKFCAIIQFKHHNSAVRAINELKNMSFHGCRLKANFFRNDNDL</sequence>
<dbReference type="CDD" id="cd00590">
    <property type="entry name" value="RRM_SF"/>
    <property type="match status" value="1"/>
</dbReference>
<name>A0A1V0SDZ5_9VIRU</name>
<feature type="domain" description="RRM" evidence="1">
    <location>
        <begin position="178"/>
        <end position="252"/>
    </location>
</feature>
<protein>
    <recommendedName>
        <fullName evidence="1">RRM domain-containing protein</fullName>
    </recommendedName>
</protein>
<dbReference type="InterPro" id="IPR000504">
    <property type="entry name" value="RRM_dom"/>
</dbReference>
<dbReference type="Pfam" id="PF00076">
    <property type="entry name" value="RRM_1"/>
    <property type="match status" value="1"/>
</dbReference>